<dbReference type="InterPro" id="IPR036397">
    <property type="entry name" value="RNaseH_sf"/>
</dbReference>
<dbReference type="Gene3D" id="3.40.50.2300">
    <property type="match status" value="1"/>
</dbReference>
<dbReference type="SMART" id="SM01163">
    <property type="entry name" value="DUF1785"/>
    <property type="match status" value="1"/>
</dbReference>
<feature type="domain" description="PAZ" evidence="2">
    <location>
        <begin position="256"/>
        <end position="367"/>
    </location>
</feature>
<dbReference type="CDD" id="cd04657">
    <property type="entry name" value="Piwi_ago-like"/>
    <property type="match status" value="1"/>
</dbReference>
<dbReference type="InterPro" id="IPR032473">
    <property type="entry name" value="Argonaute_Mid_dom"/>
</dbReference>
<dbReference type="InterPro" id="IPR032472">
    <property type="entry name" value="ArgoL2"/>
</dbReference>
<dbReference type="Gene3D" id="2.170.260.10">
    <property type="entry name" value="paz domain"/>
    <property type="match status" value="1"/>
</dbReference>
<protein>
    <submittedName>
        <fullName evidence="4">Argonaute-like protein</fullName>
    </submittedName>
</protein>
<accession>A0A5C3LS38</accession>
<sequence length="895" mass="99117">MPPRIAPARGRGHPQGGGRGRATGAGRGGPQVGHPSTADKIKSIGVRRPGYGTAGRHITVHTNAFVTSIPDSNIYHYDIDITPTLPGRARVELLKELQSVVAADIFTSPVPFDHVGKNMYATYELALGKSDTSEFNIGFGGSNPNRPPKVYKVRLTKVATINSEVLNRYVAGTQAQEPAVLTALMAMNVAIHMEPSQRFPHNRRSFYTEQGKRSIGGGIELWRGYFQSVRPTFDRILVNLDISTGVMYKSGPLIGLCLEFLNKGQDGPLSLSPTNGLPDRERIRLRRFLSGLRVSTSYTGRTKKHTIYGLSATGANSSHFQLSTGGQITVSQYFQSHLNRTLQYPSIICVELRSGALIPLEFCDVPPGQLMKKEIPSEKTSDIVAFSTMKPKERFESIKRGAEMLSYGQSNYVRQFGMNIDTSKFHELPARVINPPTLKYGPGSKQLTIAPKNGMWNMVDKKFFRPAVINHWVIVIYEQERRFNADAAQEMASSLVKACQKFGIVVNDTKPAIEWAPRHSKVSVGEQLRAIGRKSAEAKKTSPNLLIVVLPPNSGDVYMAVKHFGDVKMGVATQCLLSNKCFRAKEQYWANVLLKVNVKLGGINTIPDPTSIGPLTDPRFPTIVFGADVMHPPPGAQNRPSYTSLVGSVDSNCAKFIAKTYIQTSGQELIDDLKDMCKSILEMHKSYREKVEKAADGYPKRLIFYRDGVSEGQFEQVLQNELPRIQAACAELKISPKITLIVVGKRHHFRFDTENEREKDTRSGNLPAGTVMDKGIGHPTDFDYFLLSHGGLLGTSRPSHYSILHDDNEFSADAMQSLSFALCHVYARSTRSVSIPAPVYYADIVCSRARNHFDPLSALNHSETMSQTDNKSELEAFRKGFLPLNKNQAGNMYFM</sequence>
<dbReference type="InterPro" id="IPR014811">
    <property type="entry name" value="ArgoL1"/>
</dbReference>
<gene>
    <name evidence="4" type="ORF">BDQ12DRAFT_737237</name>
</gene>
<feature type="region of interest" description="Disordered" evidence="1">
    <location>
        <begin position="753"/>
        <end position="772"/>
    </location>
</feature>
<feature type="compositionally biased region" description="Gly residues" evidence="1">
    <location>
        <begin position="13"/>
        <end position="31"/>
    </location>
</feature>
<dbReference type="AlphaFoldDB" id="A0A5C3LS38"/>
<evidence type="ECO:0000313" key="4">
    <source>
        <dbReference type="EMBL" id="TFK35934.1"/>
    </source>
</evidence>
<dbReference type="Pfam" id="PF02170">
    <property type="entry name" value="PAZ"/>
    <property type="match status" value="1"/>
</dbReference>
<feature type="compositionally biased region" description="Basic and acidic residues" evidence="1">
    <location>
        <begin position="753"/>
        <end position="762"/>
    </location>
</feature>
<dbReference type="PROSITE" id="PS50821">
    <property type="entry name" value="PAZ"/>
    <property type="match status" value="1"/>
</dbReference>
<dbReference type="Pfam" id="PF08699">
    <property type="entry name" value="ArgoL1"/>
    <property type="match status" value="1"/>
</dbReference>
<name>A0A5C3LS38_9AGAR</name>
<evidence type="ECO:0000313" key="5">
    <source>
        <dbReference type="Proteomes" id="UP000308652"/>
    </source>
</evidence>
<proteinExistence type="predicted"/>
<dbReference type="Pfam" id="PF16487">
    <property type="entry name" value="ArgoMid"/>
    <property type="match status" value="1"/>
</dbReference>
<dbReference type="STRING" id="68775.A0A5C3LS38"/>
<dbReference type="InterPro" id="IPR045246">
    <property type="entry name" value="Piwi_ago-like"/>
</dbReference>
<organism evidence="4 5">
    <name type="scientific">Crucibulum laeve</name>
    <dbReference type="NCBI Taxonomy" id="68775"/>
    <lineage>
        <taxon>Eukaryota</taxon>
        <taxon>Fungi</taxon>
        <taxon>Dikarya</taxon>
        <taxon>Basidiomycota</taxon>
        <taxon>Agaricomycotina</taxon>
        <taxon>Agaricomycetes</taxon>
        <taxon>Agaricomycetidae</taxon>
        <taxon>Agaricales</taxon>
        <taxon>Agaricineae</taxon>
        <taxon>Nidulariaceae</taxon>
        <taxon>Crucibulum</taxon>
    </lineage>
</organism>
<dbReference type="Gene3D" id="3.30.420.10">
    <property type="entry name" value="Ribonuclease H-like superfamily/Ribonuclease H"/>
    <property type="match status" value="1"/>
</dbReference>
<dbReference type="InterPro" id="IPR003165">
    <property type="entry name" value="Piwi"/>
</dbReference>
<dbReference type="InterPro" id="IPR012337">
    <property type="entry name" value="RNaseH-like_sf"/>
</dbReference>
<evidence type="ECO:0000259" key="3">
    <source>
        <dbReference type="PROSITE" id="PS50822"/>
    </source>
</evidence>
<dbReference type="OrthoDB" id="10252740at2759"/>
<dbReference type="PANTHER" id="PTHR22891">
    <property type="entry name" value="EUKARYOTIC TRANSLATION INITIATION FACTOR 2C"/>
    <property type="match status" value="1"/>
</dbReference>
<dbReference type="Pfam" id="PF16486">
    <property type="entry name" value="ArgoN"/>
    <property type="match status" value="1"/>
</dbReference>
<dbReference type="InterPro" id="IPR032474">
    <property type="entry name" value="Argonaute_N"/>
</dbReference>
<dbReference type="SUPFAM" id="SSF53098">
    <property type="entry name" value="Ribonuclease H-like"/>
    <property type="match status" value="1"/>
</dbReference>
<dbReference type="Pfam" id="PF16488">
    <property type="entry name" value="ArgoL2"/>
    <property type="match status" value="1"/>
</dbReference>
<evidence type="ECO:0000259" key="2">
    <source>
        <dbReference type="PROSITE" id="PS50821"/>
    </source>
</evidence>
<dbReference type="Proteomes" id="UP000308652">
    <property type="component" value="Unassembled WGS sequence"/>
</dbReference>
<keyword evidence="5" id="KW-1185">Reference proteome</keyword>
<feature type="region of interest" description="Disordered" evidence="1">
    <location>
        <begin position="1"/>
        <end position="46"/>
    </location>
</feature>
<dbReference type="Pfam" id="PF02171">
    <property type="entry name" value="Piwi"/>
    <property type="match status" value="1"/>
</dbReference>
<feature type="domain" description="Piwi" evidence="3">
    <location>
        <begin position="545"/>
        <end position="854"/>
    </location>
</feature>
<dbReference type="InterPro" id="IPR036085">
    <property type="entry name" value="PAZ_dom_sf"/>
</dbReference>
<dbReference type="EMBL" id="ML213617">
    <property type="protein sequence ID" value="TFK35934.1"/>
    <property type="molecule type" value="Genomic_DNA"/>
</dbReference>
<dbReference type="SUPFAM" id="SSF101690">
    <property type="entry name" value="PAZ domain"/>
    <property type="match status" value="1"/>
</dbReference>
<dbReference type="SMART" id="SM00950">
    <property type="entry name" value="Piwi"/>
    <property type="match status" value="1"/>
</dbReference>
<dbReference type="InterPro" id="IPR003100">
    <property type="entry name" value="PAZ_dom"/>
</dbReference>
<evidence type="ECO:0000256" key="1">
    <source>
        <dbReference type="SAM" id="MobiDB-lite"/>
    </source>
</evidence>
<dbReference type="GO" id="GO:0003723">
    <property type="term" value="F:RNA binding"/>
    <property type="evidence" value="ECO:0007669"/>
    <property type="project" value="InterPro"/>
</dbReference>
<reference evidence="4 5" key="1">
    <citation type="journal article" date="2019" name="Nat. Ecol. Evol.">
        <title>Megaphylogeny resolves global patterns of mushroom evolution.</title>
        <authorList>
            <person name="Varga T."/>
            <person name="Krizsan K."/>
            <person name="Foldi C."/>
            <person name="Dima B."/>
            <person name="Sanchez-Garcia M."/>
            <person name="Sanchez-Ramirez S."/>
            <person name="Szollosi G.J."/>
            <person name="Szarkandi J.G."/>
            <person name="Papp V."/>
            <person name="Albert L."/>
            <person name="Andreopoulos W."/>
            <person name="Angelini C."/>
            <person name="Antonin V."/>
            <person name="Barry K.W."/>
            <person name="Bougher N.L."/>
            <person name="Buchanan P."/>
            <person name="Buyck B."/>
            <person name="Bense V."/>
            <person name="Catcheside P."/>
            <person name="Chovatia M."/>
            <person name="Cooper J."/>
            <person name="Damon W."/>
            <person name="Desjardin D."/>
            <person name="Finy P."/>
            <person name="Geml J."/>
            <person name="Haridas S."/>
            <person name="Hughes K."/>
            <person name="Justo A."/>
            <person name="Karasinski D."/>
            <person name="Kautmanova I."/>
            <person name="Kiss B."/>
            <person name="Kocsube S."/>
            <person name="Kotiranta H."/>
            <person name="LaButti K.M."/>
            <person name="Lechner B.E."/>
            <person name="Liimatainen K."/>
            <person name="Lipzen A."/>
            <person name="Lukacs Z."/>
            <person name="Mihaltcheva S."/>
            <person name="Morgado L.N."/>
            <person name="Niskanen T."/>
            <person name="Noordeloos M.E."/>
            <person name="Ohm R.A."/>
            <person name="Ortiz-Santana B."/>
            <person name="Ovrebo C."/>
            <person name="Racz N."/>
            <person name="Riley R."/>
            <person name="Savchenko A."/>
            <person name="Shiryaev A."/>
            <person name="Soop K."/>
            <person name="Spirin V."/>
            <person name="Szebenyi C."/>
            <person name="Tomsovsky M."/>
            <person name="Tulloss R.E."/>
            <person name="Uehling J."/>
            <person name="Grigoriev I.V."/>
            <person name="Vagvolgyi C."/>
            <person name="Papp T."/>
            <person name="Martin F.M."/>
            <person name="Miettinen O."/>
            <person name="Hibbett D.S."/>
            <person name="Nagy L.G."/>
        </authorList>
    </citation>
    <scope>NUCLEOTIDE SEQUENCE [LARGE SCALE GENOMIC DNA]</scope>
    <source>
        <strain evidence="4 5">CBS 166.37</strain>
    </source>
</reference>
<dbReference type="CDD" id="cd02846">
    <property type="entry name" value="PAZ_argonaute_like"/>
    <property type="match status" value="1"/>
</dbReference>
<dbReference type="PROSITE" id="PS50822">
    <property type="entry name" value="PIWI"/>
    <property type="match status" value="1"/>
</dbReference>